<dbReference type="SUPFAM" id="SSF55729">
    <property type="entry name" value="Acyl-CoA N-acyltransferases (Nat)"/>
    <property type="match status" value="1"/>
</dbReference>
<evidence type="ECO:0000256" key="1">
    <source>
        <dbReference type="ARBA" id="ARBA00004370"/>
    </source>
</evidence>
<evidence type="ECO:0000259" key="10">
    <source>
        <dbReference type="PROSITE" id="PS51186"/>
    </source>
</evidence>
<evidence type="ECO:0000313" key="12">
    <source>
        <dbReference type="Proteomes" id="UP001500841"/>
    </source>
</evidence>
<evidence type="ECO:0000313" key="11">
    <source>
        <dbReference type="EMBL" id="GAA4099331.1"/>
    </source>
</evidence>
<comment type="similarity">
    <text evidence="8">Belongs to the camello family.</text>
</comment>
<evidence type="ECO:0000256" key="2">
    <source>
        <dbReference type="ARBA" id="ARBA00022679"/>
    </source>
</evidence>
<dbReference type="PANTHER" id="PTHR13947">
    <property type="entry name" value="GNAT FAMILY N-ACETYLTRANSFERASE"/>
    <property type="match status" value="1"/>
</dbReference>
<dbReference type="InterPro" id="IPR016181">
    <property type="entry name" value="Acyl_CoA_acyltransferase"/>
</dbReference>
<keyword evidence="2" id="KW-0808">Transferase</keyword>
<keyword evidence="5" id="KW-0472">Membrane</keyword>
<dbReference type="InterPro" id="IPR050769">
    <property type="entry name" value="NAT_camello-type"/>
</dbReference>
<dbReference type="PROSITE" id="PS51186">
    <property type="entry name" value="GNAT"/>
    <property type="match status" value="1"/>
</dbReference>
<dbReference type="InterPro" id="IPR000182">
    <property type="entry name" value="GNAT_dom"/>
</dbReference>
<evidence type="ECO:0000256" key="5">
    <source>
        <dbReference type="ARBA" id="ARBA00023136"/>
    </source>
</evidence>
<gene>
    <name evidence="11" type="ORF">GCM10022392_24370</name>
</gene>
<comment type="caution">
    <text evidence="11">The sequence shown here is derived from an EMBL/GenBank/DDBJ whole genome shotgun (WGS) entry which is preliminary data.</text>
</comment>
<sequence length="167" mass="18558">MIIRRAGLEDIPQIMQLINEVVPVMNAAGNYQWDSLYPDAKVFEADIAKKQLWLAESTESVAGVVAITTDQDPEYADAGWDVNEITIVVHRLAVSIHYQGKGIAAQMMHQAEVVAHQRGLSKVRVDTNVINQATNKLFPRLGYIYAGEISLAGRPGMRFNCYEKVLS</sequence>
<dbReference type="CDD" id="cd04301">
    <property type="entry name" value="NAT_SF"/>
    <property type="match status" value="1"/>
</dbReference>
<evidence type="ECO:0000256" key="7">
    <source>
        <dbReference type="ARBA" id="ARBA00037582"/>
    </source>
</evidence>
<comment type="subcellular location">
    <subcellularLocation>
        <location evidence="1">Membrane</location>
    </subcellularLocation>
</comment>
<evidence type="ECO:0000256" key="4">
    <source>
        <dbReference type="ARBA" id="ARBA00022989"/>
    </source>
</evidence>
<keyword evidence="6" id="KW-0012">Acyltransferase</keyword>
<keyword evidence="4" id="KW-1133">Transmembrane helix</keyword>
<comment type="function">
    <text evidence="7">Probable acetyltransferase.</text>
</comment>
<dbReference type="Gene3D" id="3.40.630.30">
    <property type="match status" value="1"/>
</dbReference>
<evidence type="ECO:0000256" key="9">
    <source>
        <dbReference type="ARBA" id="ARBA00040241"/>
    </source>
</evidence>
<name>A0ABP7WXE6_9SPHI</name>
<evidence type="ECO:0000256" key="8">
    <source>
        <dbReference type="ARBA" id="ARBA00038470"/>
    </source>
</evidence>
<evidence type="ECO:0000256" key="6">
    <source>
        <dbReference type="ARBA" id="ARBA00023315"/>
    </source>
</evidence>
<organism evidence="11 12">
    <name type="scientific">Mucilaginibacter panaciglaebae</name>
    <dbReference type="NCBI Taxonomy" id="502331"/>
    <lineage>
        <taxon>Bacteria</taxon>
        <taxon>Pseudomonadati</taxon>
        <taxon>Bacteroidota</taxon>
        <taxon>Sphingobacteriia</taxon>
        <taxon>Sphingobacteriales</taxon>
        <taxon>Sphingobacteriaceae</taxon>
        <taxon>Mucilaginibacter</taxon>
    </lineage>
</organism>
<protein>
    <recommendedName>
        <fullName evidence="9">Probable N-acetyltransferase 14</fullName>
    </recommendedName>
</protein>
<feature type="domain" description="N-acetyltransferase" evidence="10">
    <location>
        <begin position="1"/>
        <end position="162"/>
    </location>
</feature>
<dbReference type="Proteomes" id="UP001500841">
    <property type="component" value="Unassembled WGS sequence"/>
</dbReference>
<keyword evidence="12" id="KW-1185">Reference proteome</keyword>
<proteinExistence type="inferred from homology"/>
<evidence type="ECO:0000256" key="3">
    <source>
        <dbReference type="ARBA" id="ARBA00022692"/>
    </source>
</evidence>
<accession>A0ABP7WXE6</accession>
<dbReference type="PANTHER" id="PTHR13947:SF51">
    <property type="entry name" value="N-ACETYLTRANSFERASE 14-RELATED"/>
    <property type="match status" value="1"/>
</dbReference>
<dbReference type="EMBL" id="BAABCV010000008">
    <property type="protein sequence ID" value="GAA4099331.1"/>
    <property type="molecule type" value="Genomic_DNA"/>
</dbReference>
<dbReference type="Pfam" id="PF00583">
    <property type="entry name" value="Acetyltransf_1"/>
    <property type="match status" value="1"/>
</dbReference>
<keyword evidence="3" id="KW-0812">Transmembrane</keyword>
<reference evidence="12" key="1">
    <citation type="journal article" date="2019" name="Int. J. Syst. Evol. Microbiol.">
        <title>The Global Catalogue of Microorganisms (GCM) 10K type strain sequencing project: providing services to taxonomists for standard genome sequencing and annotation.</title>
        <authorList>
            <consortium name="The Broad Institute Genomics Platform"/>
            <consortium name="The Broad Institute Genome Sequencing Center for Infectious Disease"/>
            <person name="Wu L."/>
            <person name="Ma J."/>
        </authorList>
    </citation>
    <scope>NUCLEOTIDE SEQUENCE [LARGE SCALE GENOMIC DNA]</scope>
    <source>
        <strain evidence="12">JCM 17085</strain>
    </source>
</reference>